<keyword evidence="3" id="KW-0449">Lipoprotein</keyword>
<protein>
    <submittedName>
        <fullName evidence="3">Uncharacterized lipoprotein YddW (UPF0748 family)</fullName>
    </submittedName>
</protein>
<dbReference type="InterPro" id="IPR052177">
    <property type="entry name" value="Divisome_Glycosyl_Hydrolase"/>
</dbReference>
<dbReference type="RefSeq" id="WP_114297802.1">
    <property type="nucleotide sequence ID" value="NZ_QPJT01000010.1"/>
</dbReference>
<dbReference type="PROSITE" id="PS51766">
    <property type="entry name" value="DOCKERIN"/>
    <property type="match status" value="1"/>
</dbReference>
<dbReference type="GO" id="GO:0000272">
    <property type="term" value="P:polysaccharide catabolic process"/>
    <property type="evidence" value="ECO:0007669"/>
    <property type="project" value="InterPro"/>
</dbReference>
<sequence length="562" mass="62539">MTERKRIINRIILTVLLAFPVINVCSPALAVYAQQEFRGMWVATVYAIDYPSSGYTADDQALRADALKLLDDAKDMGFNAVFLQVRPSGDAFYKSKIFPWSKYLTGVQGKSPDNGFDPLAFFVDEAHKRGIELHAWVNPYRVTASPADNSLLHKSSPALLQPGLTVTHTDGRIYFNPGESEARQLIIDGIKEIIDNYDVDGIHMDDYFYPEGDFNDEDAFAKYGSGFTDIGDWRRNNNDLLISGIYGKVHEKDKGLSFGVSPGGIWANKSSNSLGSDTNGSQTYYKGYADTRGWVKKGYLDYILPQIYWNIGYVAADYAKLVDWWADVAQGTNVKLYIGQAAYKAGNTDITSPWYGVSEIERQVNINRNTNNVSGYSMYTYNYLRDNHELNSLVRLLNGTYGIPSVSGAAFSGEAVEGHLLTASYIYSDPLNRPEENTVFEWYIADKKSADYKLLQGEQSRTLLVKKEYLGKDIRVKITPKNKEAQGIGVFGDNGCNTAIAAGDVTRDGALDHKDALLLLQYTAGLVKLDFQQKSAGDYNNSNGINTADVKLILDYSIDIKH</sequence>
<dbReference type="InterPro" id="IPR036439">
    <property type="entry name" value="Dockerin_dom_sf"/>
</dbReference>
<dbReference type="PANTHER" id="PTHR43405:SF1">
    <property type="entry name" value="GLYCOSYL HYDROLASE DIGH"/>
    <property type="match status" value="1"/>
</dbReference>
<organism evidence="3 4">
    <name type="scientific">Anaerobacterium chartisolvens</name>
    <dbReference type="NCBI Taxonomy" id="1297424"/>
    <lineage>
        <taxon>Bacteria</taxon>
        <taxon>Bacillati</taxon>
        <taxon>Bacillota</taxon>
        <taxon>Clostridia</taxon>
        <taxon>Eubacteriales</taxon>
        <taxon>Oscillospiraceae</taxon>
        <taxon>Anaerobacterium</taxon>
    </lineage>
</organism>
<dbReference type="EMBL" id="QPJT01000010">
    <property type="protein sequence ID" value="RCX16644.1"/>
    <property type="molecule type" value="Genomic_DNA"/>
</dbReference>
<dbReference type="Gene3D" id="2.60.40.2700">
    <property type="match status" value="1"/>
</dbReference>
<comment type="caution">
    <text evidence="3">The sequence shown here is derived from an EMBL/GenBank/DDBJ whole genome shotgun (WGS) entry which is preliminary data.</text>
</comment>
<accession>A0A369BAD3</accession>
<dbReference type="Proteomes" id="UP000253034">
    <property type="component" value="Unassembled WGS sequence"/>
</dbReference>
<evidence type="ECO:0000313" key="3">
    <source>
        <dbReference type="EMBL" id="RCX16644.1"/>
    </source>
</evidence>
<name>A0A369BAD3_9FIRM</name>
<evidence type="ECO:0000313" key="4">
    <source>
        <dbReference type="Proteomes" id="UP000253034"/>
    </source>
</evidence>
<dbReference type="InterPro" id="IPR017853">
    <property type="entry name" value="GH"/>
</dbReference>
<feature type="domain" description="Dockerin" evidence="2">
    <location>
        <begin position="498"/>
        <end position="562"/>
    </location>
</feature>
<dbReference type="SUPFAM" id="SSF63446">
    <property type="entry name" value="Type I dockerin domain"/>
    <property type="match status" value="1"/>
</dbReference>
<dbReference type="AlphaFoldDB" id="A0A369BAD3"/>
<evidence type="ECO:0000259" key="2">
    <source>
        <dbReference type="PROSITE" id="PS51766"/>
    </source>
</evidence>
<dbReference type="SUPFAM" id="SSF51445">
    <property type="entry name" value="(Trans)glycosidases"/>
    <property type="match status" value="1"/>
</dbReference>
<dbReference type="OrthoDB" id="43070at2"/>
<dbReference type="InterPro" id="IPR016134">
    <property type="entry name" value="Dockerin_dom"/>
</dbReference>
<keyword evidence="1" id="KW-0732">Signal</keyword>
<dbReference type="PANTHER" id="PTHR43405">
    <property type="entry name" value="GLYCOSYL HYDROLASE DIGH"/>
    <property type="match status" value="1"/>
</dbReference>
<keyword evidence="4" id="KW-1185">Reference proteome</keyword>
<dbReference type="Gene3D" id="3.20.20.80">
    <property type="entry name" value="Glycosidases"/>
    <property type="match status" value="1"/>
</dbReference>
<dbReference type="CDD" id="cd14256">
    <property type="entry name" value="Dockerin_I"/>
    <property type="match status" value="1"/>
</dbReference>
<proteinExistence type="predicted"/>
<evidence type="ECO:0000256" key="1">
    <source>
        <dbReference type="ARBA" id="ARBA00022729"/>
    </source>
</evidence>
<gene>
    <name evidence="3" type="ORF">DFR58_110143</name>
</gene>
<dbReference type="Gene3D" id="1.10.1330.10">
    <property type="entry name" value="Dockerin domain"/>
    <property type="match status" value="1"/>
</dbReference>
<reference evidence="3 4" key="1">
    <citation type="submission" date="2018-07" db="EMBL/GenBank/DDBJ databases">
        <title>Genomic Encyclopedia of Type Strains, Phase IV (KMG-IV): sequencing the most valuable type-strain genomes for metagenomic binning, comparative biology and taxonomic classification.</title>
        <authorList>
            <person name="Goeker M."/>
        </authorList>
    </citation>
    <scope>NUCLEOTIDE SEQUENCE [LARGE SCALE GENOMIC DNA]</scope>
    <source>
        <strain evidence="3 4">DSM 27016</strain>
    </source>
</reference>
<dbReference type="Pfam" id="PF02638">
    <property type="entry name" value="GHL10"/>
    <property type="match status" value="1"/>
</dbReference>
<dbReference type="InterPro" id="IPR003790">
    <property type="entry name" value="GHL10"/>
</dbReference>